<feature type="region of interest" description="Disordered" evidence="1">
    <location>
        <begin position="67"/>
        <end position="125"/>
    </location>
</feature>
<gene>
    <name evidence="2" type="ORF">QJS04_geneDACA017389</name>
</gene>
<name>A0AAV8ZXT5_ACOGR</name>
<feature type="compositionally biased region" description="Low complexity" evidence="1">
    <location>
        <begin position="67"/>
        <end position="90"/>
    </location>
</feature>
<dbReference type="EMBL" id="JAUJYN010000031">
    <property type="protein sequence ID" value="KAK1257902.1"/>
    <property type="molecule type" value="Genomic_DNA"/>
</dbReference>
<protein>
    <submittedName>
        <fullName evidence="2">Uncharacterized protein</fullName>
    </submittedName>
</protein>
<sequence length="125" mass="13697">MPKVRREKPYSIFEDSRCIINEAIALPSKENVSESFVKAGDYLRPNGRCGRNMGRPIWVHRIQRTSSGSTCGSPCGPSSVPSSGSTFGTPCGTVRFSQNNEDDPQAGVPHMEPEEVPQVWSKEVS</sequence>
<reference evidence="2" key="1">
    <citation type="journal article" date="2023" name="Nat. Commun.">
        <title>Diploid and tetraploid genomes of Acorus and the evolution of monocots.</title>
        <authorList>
            <person name="Ma L."/>
            <person name="Liu K.W."/>
            <person name="Li Z."/>
            <person name="Hsiao Y.Y."/>
            <person name="Qi Y."/>
            <person name="Fu T."/>
            <person name="Tang G.D."/>
            <person name="Zhang D."/>
            <person name="Sun W.H."/>
            <person name="Liu D.K."/>
            <person name="Li Y."/>
            <person name="Chen G.Z."/>
            <person name="Liu X.D."/>
            <person name="Liao X.Y."/>
            <person name="Jiang Y.T."/>
            <person name="Yu X."/>
            <person name="Hao Y."/>
            <person name="Huang J."/>
            <person name="Zhao X.W."/>
            <person name="Ke S."/>
            <person name="Chen Y.Y."/>
            <person name="Wu W.L."/>
            <person name="Hsu J.L."/>
            <person name="Lin Y.F."/>
            <person name="Huang M.D."/>
            <person name="Li C.Y."/>
            <person name="Huang L."/>
            <person name="Wang Z.W."/>
            <person name="Zhao X."/>
            <person name="Zhong W.Y."/>
            <person name="Peng D.H."/>
            <person name="Ahmad S."/>
            <person name="Lan S."/>
            <person name="Zhang J.S."/>
            <person name="Tsai W.C."/>
            <person name="Van de Peer Y."/>
            <person name="Liu Z.J."/>
        </authorList>
    </citation>
    <scope>NUCLEOTIDE SEQUENCE</scope>
    <source>
        <strain evidence="2">SCP</strain>
    </source>
</reference>
<proteinExistence type="predicted"/>
<evidence type="ECO:0000313" key="3">
    <source>
        <dbReference type="Proteomes" id="UP001179952"/>
    </source>
</evidence>
<evidence type="ECO:0000256" key="1">
    <source>
        <dbReference type="SAM" id="MobiDB-lite"/>
    </source>
</evidence>
<keyword evidence="3" id="KW-1185">Reference proteome</keyword>
<comment type="caution">
    <text evidence="2">The sequence shown here is derived from an EMBL/GenBank/DDBJ whole genome shotgun (WGS) entry which is preliminary data.</text>
</comment>
<reference evidence="2" key="2">
    <citation type="submission" date="2023-06" db="EMBL/GenBank/DDBJ databases">
        <authorList>
            <person name="Ma L."/>
            <person name="Liu K.-W."/>
            <person name="Li Z."/>
            <person name="Hsiao Y.-Y."/>
            <person name="Qi Y."/>
            <person name="Fu T."/>
            <person name="Tang G."/>
            <person name="Zhang D."/>
            <person name="Sun W.-H."/>
            <person name="Liu D.-K."/>
            <person name="Li Y."/>
            <person name="Chen G.-Z."/>
            <person name="Liu X.-D."/>
            <person name="Liao X.-Y."/>
            <person name="Jiang Y.-T."/>
            <person name="Yu X."/>
            <person name="Hao Y."/>
            <person name="Huang J."/>
            <person name="Zhao X.-W."/>
            <person name="Ke S."/>
            <person name="Chen Y.-Y."/>
            <person name="Wu W.-L."/>
            <person name="Hsu J.-L."/>
            <person name="Lin Y.-F."/>
            <person name="Huang M.-D."/>
            <person name="Li C.-Y."/>
            <person name="Huang L."/>
            <person name="Wang Z.-W."/>
            <person name="Zhao X."/>
            <person name="Zhong W.-Y."/>
            <person name="Peng D.-H."/>
            <person name="Ahmad S."/>
            <person name="Lan S."/>
            <person name="Zhang J.-S."/>
            <person name="Tsai W.-C."/>
            <person name="Van De Peer Y."/>
            <person name="Liu Z.-J."/>
        </authorList>
    </citation>
    <scope>NUCLEOTIDE SEQUENCE</scope>
    <source>
        <strain evidence="2">SCP</strain>
        <tissue evidence="2">Leaves</tissue>
    </source>
</reference>
<organism evidence="2 3">
    <name type="scientific">Acorus gramineus</name>
    <name type="common">Dwarf sweet flag</name>
    <dbReference type="NCBI Taxonomy" id="55184"/>
    <lineage>
        <taxon>Eukaryota</taxon>
        <taxon>Viridiplantae</taxon>
        <taxon>Streptophyta</taxon>
        <taxon>Embryophyta</taxon>
        <taxon>Tracheophyta</taxon>
        <taxon>Spermatophyta</taxon>
        <taxon>Magnoliopsida</taxon>
        <taxon>Liliopsida</taxon>
        <taxon>Acoraceae</taxon>
        <taxon>Acorus</taxon>
    </lineage>
</organism>
<evidence type="ECO:0000313" key="2">
    <source>
        <dbReference type="EMBL" id="KAK1257902.1"/>
    </source>
</evidence>
<dbReference type="Proteomes" id="UP001179952">
    <property type="component" value="Unassembled WGS sequence"/>
</dbReference>
<accession>A0AAV8ZXT5</accession>
<dbReference type="AlphaFoldDB" id="A0AAV8ZXT5"/>